<dbReference type="InterPro" id="IPR006439">
    <property type="entry name" value="HAD-SF_hydro_IA"/>
</dbReference>
<evidence type="ECO:0000313" key="2">
    <source>
        <dbReference type="Proteomes" id="UP001348492"/>
    </source>
</evidence>
<dbReference type="NCBIfam" id="TIGR01549">
    <property type="entry name" value="HAD-SF-IA-v1"/>
    <property type="match status" value="1"/>
</dbReference>
<name>A0ABZ2EQN2_9FIRM</name>
<accession>A0ABZ2EQN2</accession>
<dbReference type="Gene3D" id="1.10.150.240">
    <property type="entry name" value="Putative phosphatase, domain 2"/>
    <property type="match status" value="1"/>
</dbReference>
<dbReference type="PANTHER" id="PTHR43434:SF1">
    <property type="entry name" value="PHOSPHOGLYCOLATE PHOSPHATASE"/>
    <property type="match status" value="1"/>
</dbReference>
<protein>
    <submittedName>
        <fullName evidence="1">Pyrophosphatase PpaX</fullName>
        <ecNumber evidence="1">3.6.1.1</ecNumber>
    </submittedName>
</protein>
<sequence>MKISAILWDYDGTLVNSVKKNIEVTKEVLKNFIPDLDNNLPKALTSVENYEEANYKYKNWRELYKFAYGLTDEQIDEAGKLWSPYQLKDATLPDMFDKMDYVVNNLSNIKHGICSQNCSKNIYNTLKHYNVEKCFHSIIGYEDISYTEQKPNPKAFLKCVEKLDISLDNSTLVYIGDHQEDTIFGKNAEESYKSQGYNTKVICIAANYSGNTPNDWFVKPDFTAYSTTDILDIINKVLHKK</sequence>
<proteinExistence type="predicted"/>
<dbReference type="EC" id="3.6.1.1" evidence="1"/>
<keyword evidence="2" id="KW-1185">Reference proteome</keyword>
<keyword evidence="1" id="KW-0378">Hydrolase</keyword>
<dbReference type="SFLD" id="SFLDG01129">
    <property type="entry name" value="C1.5:_HAD__Beta-PGM__Phosphata"/>
    <property type="match status" value="1"/>
</dbReference>
<dbReference type="InterPro" id="IPR023214">
    <property type="entry name" value="HAD_sf"/>
</dbReference>
<dbReference type="InterPro" id="IPR050155">
    <property type="entry name" value="HAD-like_hydrolase_sf"/>
</dbReference>
<dbReference type="InterPro" id="IPR036412">
    <property type="entry name" value="HAD-like_sf"/>
</dbReference>
<dbReference type="Proteomes" id="UP001348492">
    <property type="component" value="Chromosome"/>
</dbReference>
<dbReference type="SFLD" id="SFLDS00003">
    <property type="entry name" value="Haloacid_Dehalogenase"/>
    <property type="match status" value="1"/>
</dbReference>
<dbReference type="EMBL" id="CP117523">
    <property type="protein sequence ID" value="WWD82074.1"/>
    <property type="molecule type" value="Genomic_DNA"/>
</dbReference>
<dbReference type="SUPFAM" id="SSF56784">
    <property type="entry name" value="HAD-like"/>
    <property type="match status" value="1"/>
</dbReference>
<dbReference type="GO" id="GO:0004427">
    <property type="term" value="F:inorganic diphosphate phosphatase activity"/>
    <property type="evidence" value="ECO:0007669"/>
    <property type="project" value="UniProtKB-EC"/>
</dbReference>
<dbReference type="PANTHER" id="PTHR43434">
    <property type="entry name" value="PHOSPHOGLYCOLATE PHOSPHATASE"/>
    <property type="match status" value="1"/>
</dbReference>
<organism evidence="1 2">
    <name type="scientific">Terrisporobacter glycolicus ATCC 14880 = DSM 1288</name>
    <dbReference type="NCBI Taxonomy" id="1121315"/>
    <lineage>
        <taxon>Bacteria</taxon>
        <taxon>Bacillati</taxon>
        <taxon>Bacillota</taxon>
        <taxon>Clostridia</taxon>
        <taxon>Peptostreptococcales</taxon>
        <taxon>Peptostreptococcaceae</taxon>
        <taxon>Terrisporobacter</taxon>
    </lineage>
</organism>
<reference evidence="1 2" key="1">
    <citation type="journal article" date="2023" name="PLoS ONE">
        <title>Genome-based metabolic and phylogenomic analysis of three Terrisporobacter species.</title>
        <authorList>
            <person name="Boer T."/>
            <person name="Bengelsdorf F.R."/>
            <person name="Bomeke M."/>
            <person name="Daniel R."/>
            <person name="Poehlein A."/>
        </authorList>
    </citation>
    <scope>NUCLEOTIDE SEQUENCE [LARGE SCALE GENOMIC DNA]</scope>
    <source>
        <strain evidence="1 2">DSM 1288</strain>
    </source>
</reference>
<dbReference type="Pfam" id="PF13419">
    <property type="entry name" value="HAD_2"/>
    <property type="match status" value="1"/>
</dbReference>
<dbReference type="RefSeq" id="WP_018591740.1">
    <property type="nucleotide sequence ID" value="NZ_CP117523.1"/>
</dbReference>
<dbReference type="InterPro" id="IPR041492">
    <property type="entry name" value="HAD_2"/>
</dbReference>
<dbReference type="Gene3D" id="3.40.50.1000">
    <property type="entry name" value="HAD superfamily/HAD-like"/>
    <property type="match status" value="1"/>
</dbReference>
<gene>
    <name evidence="1" type="primary">ppaX_1</name>
    <name evidence="1" type="ORF">TEGL_04470</name>
</gene>
<dbReference type="InterPro" id="IPR023198">
    <property type="entry name" value="PGP-like_dom2"/>
</dbReference>
<evidence type="ECO:0000313" key="1">
    <source>
        <dbReference type="EMBL" id="WWD82074.1"/>
    </source>
</evidence>